<dbReference type="RefSeq" id="WP_344096783.1">
    <property type="nucleotide sequence ID" value="NZ_BAAAHB010000119.1"/>
</dbReference>
<protein>
    <submittedName>
        <fullName evidence="3">Uncharacterized protein</fullName>
    </submittedName>
</protein>
<name>A0ABP3L128_9ACTN</name>
<evidence type="ECO:0000256" key="2">
    <source>
        <dbReference type="SAM" id="SignalP"/>
    </source>
</evidence>
<keyword evidence="4" id="KW-1185">Reference proteome</keyword>
<feature type="region of interest" description="Disordered" evidence="1">
    <location>
        <begin position="19"/>
        <end position="38"/>
    </location>
</feature>
<comment type="caution">
    <text evidence="3">The sequence shown here is derived from an EMBL/GenBank/DDBJ whole genome shotgun (WGS) entry which is preliminary data.</text>
</comment>
<organism evidence="3 4">
    <name type="scientific">Streptomyces stramineus</name>
    <dbReference type="NCBI Taxonomy" id="173861"/>
    <lineage>
        <taxon>Bacteria</taxon>
        <taxon>Bacillati</taxon>
        <taxon>Actinomycetota</taxon>
        <taxon>Actinomycetes</taxon>
        <taxon>Kitasatosporales</taxon>
        <taxon>Streptomycetaceae</taxon>
        <taxon>Streptomyces</taxon>
    </lineage>
</organism>
<feature type="chain" id="PRO_5045627441" evidence="2">
    <location>
        <begin position="24"/>
        <end position="86"/>
    </location>
</feature>
<gene>
    <name evidence="3" type="ORF">GCM10009544_59850</name>
</gene>
<accession>A0ABP3L128</accession>
<feature type="signal peptide" evidence="2">
    <location>
        <begin position="1"/>
        <end position="23"/>
    </location>
</feature>
<proteinExistence type="predicted"/>
<evidence type="ECO:0000313" key="3">
    <source>
        <dbReference type="EMBL" id="GAA0491059.1"/>
    </source>
</evidence>
<dbReference type="EMBL" id="BAAAHB010000119">
    <property type="protein sequence ID" value="GAA0491059.1"/>
    <property type="molecule type" value="Genomic_DNA"/>
</dbReference>
<sequence>MRRISVALAAAIAVSGWGGQAMAAPAAPENRPQVRAEEPPFPYADCLRAAKQQRKETHAQATWHCDQLVKKGWVTPPKKKPAKKRK</sequence>
<keyword evidence="2" id="KW-0732">Signal</keyword>
<dbReference type="Proteomes" id="UP001499895">
    <property type="component" value="Unassembled WGS sequence"/>
</dbReference>
<evidence type="ECO:0000313" key="4">
    <source>
        <dbReference type="Proteomes" id="UP001499895"/>
    </source>
</evidence>
<evidence type="ECO:0000256" key="1">
    <source>
        <dbReference type="SAM" id="MobiDB-lite"/>
    </source>
</evidence>
<reference evidence="4" key="1">
    <citation type="journal article" date="2019" name="Int. J. Syst. Evol. Microbiol.">
        <title>The Global Catalogue of Microorganisms (GCM) 10K type strain sequencing project: providing services to taxonomists for standard genome sequencing and annotation.</title>
        <authorList>
            <consortium name="The Broad Institute Genomics Platform"/>
            <consortium name="The Broad Institute Genome Sequencing Center for Infectious Disease"/>
            <person name="Wu L."/>
            <person name="Ma J."/>
        </authorList>
    </citation>
    <scope>NUCLEOTIDE SEQUENCE [LARGE SCALE GENOMIC DNA]</scope>
    <source>
        <strain evidence="4">JCM 10649</strain>
    </source>
</reference>